<gene>
    <name evidence="2" type="ORF">VTK73DRAFT_10168</name>
</gene>
<feature type="region of interest" description="Disordered" evidence="1">
    <location>
        <begin position="25"/>
        <end position="57"/>
    </location>
</feature>
<dbReference type="EMBL" id="JAZHXJ010000932">
    <property type="protein sequence ID" value="KAL1848287.1"/>
    <property type="molecule type" value="Genomic_DNA"/>
</dbReference>
<sequence length="362" mass="39414">MNGCVAWRGRLDRLLASSSHVTVSSGGKARGWQVTGLPPARFGQDGKGRPSNPPSREAKRCLVAAAGFWVAMPYMSRPPGYKRSDGAVAQRGETRERWLCRVYGDGNRAQPGRHHGVGLSSHPRRGRLHGGCHNSYERGAGGGSQEPRHGTPVLIENGLWSRTTTTASCWPLWDETTEGGGVTRQLPAAPDRAIVCGSITAHRALPSGIRTLPDGKNGVAWSAAAVCIGDRAADGRSLYAIEPRSEHQGEGAGGNRATRGAPCPGGQPRRAIKRNRTTPLGRRRSHRRAMMHSMPPNRRSGDAHPPRPHQEPQETQPQAQGDAHRTMHRRSCPFVPLRTEREWAASGWWTLLPHQSQIQNGR</sequence>
<protein>
    <submittedName>
        <fullName evidence="2">Uncharacterized protein</fullName>
    </submittedName>
</protein>
<keyword evidence="3" id="KW-1185">Reference proteome</keyword>
<feature type="compositionally biased region" description="Basic residues" evidence="1">
    <location>
        <begin position="270"/>
        <end position="290"/>
    </location>
</feature>
<name>A0ABR3VY46_9PEZI</name>
<evidence type="ECO:0000256" key="1">
    <source>
        <dbReference type="SAM" id="MobiDB-lite"/>
    </source>
</evidence>
<reference evidence="2 3" key="1">
    <citation type="journal article" date="2024" name="Commun. Biol.">
        <title>Comparative genomic analysis of thermophilic fungi reveals convergent evolutionary adaptations and gene losses.</title>
        <authorList>
            <person name="Steindorff A.S."/>
            <person name="Aguilar-Pontes M.V."/>
            <person name="Robinson A.J."/>
            <person name="Andreopoulos B."/>
            <person name="LaButti K."/>
            <person name="Kuo A."/>
            <person name="Mondo S."/>
            <person name="Riley R."/>
            <person name="Otillar R."/>
            <person name="Haridas S."/>
            <person name="Lipzen A."/>
            <person name="Grimwood J."/>
            <person name="Schmutz J."/>
            <person name="Clum A."/>
            <person name="Reid I.D."/>
            <person name="Moisan M.C."/>
            <person name="Butler G."/>
            <person name="Nguyen T.T.M."/>
            <person name="Dewar K."/>
            <person name="Conant G."/>
            <person name="Drula E."/>
            <person name="Henrissat B."/>
            <person name="Hansel C."/>
            <person name="Singer S."/>
            <person name="Hutchinson M.I."/>
            <person name="de Vries R.P."/>
            <person name="Natvig D.O."/>
            <person name="Powell A.J."/>
            <person name="Tsang A."/>
            <person name="Grigoriev I.V."/>
        </authorList>
    </citation>
    <scope>NUCLEOTIDE SEQUENCE [LARGE SCALE GENOMIC DNA]</scope>
    <source>
        <strain evidence="2 3">ATCC 24622</strain>
    </source>
</reference>
<comment type="caution">
    <text evidence="2">The sequence shown here is derived from an EMBL/GenBank/DDBJ whole genome shotgun (WGS) entry which is preliminary data.</text>
</comment>
<dbReference type="Proteomes" id="UP001586593">
    <property type="component" value="Unassembled WGS sequence"/>
</dbReference>
<feature type="compositionally biased region" description="Basic and acidic residues" evidence="1">
    <location>
        <begin position="299"/>
        <end position="312"/>
    </location>
</feature>
<accession>A0ABR3VY46</accession>
<evidence type="ECO:0000313" key="2">
    <source>
        <dbReference type="EMBL" id="KAL1848287.1"/>
    </source>
</evidence>
<proteinExistence type="predicted"/>
<organism evidence="2 3">
    <name type="scientific">Phialemonium thermophilum</name>
    <dbReference type="NCBI Taxonomy" id="223376"/>
    <lineage>
        <taxon>Eukaryota</taxon>
        <taxon>Fungi</taxon>
        <taxon>Dikarya</taxon>
        <taxon>Ascomycota</taxon>
        <taxon>Pezizomycotina</taxon>
        <taxon>Sordariomycetes</taxon>
        <taxon>Sordariomycetidae</taxon>
        <taxon>Cephalothecales</taxon>
        <taxon>Cephalothecaceae</taxon>
        <taxon>Phialemonium</taxon>
    </lineage>
</organism>
<evidence type="ECO:0000313" key="3">
    <source>
        <dbReference type="Proteomes" id="UP001586593"/>
    </source>
</evidence>
<feature type="region of interest" description="Disordered" evidence="1">
    <location>
        <begin position="244"/>
        <end position="327"/>
    </location>
</feature>